<comment type="caution">
    <text evidence="2">The sequence shown here is derived from an EMBL/GenBank/DDBJ whole genome shotgun (WGS) entry which is preliminary data.</text>
</comment>
<proteinExistence type="predicted"/>
<gene>
    <name evidence="2" type="ORF">RM519_10725</name>
</gene>
<organism evidence="2 3">
    <name type="scientific">Urechidicola vernalis</name>
    <dbReference type="NCBI Taxonomy" id="3075600"/>
    <lineage>
        <taxon>Bacteria</taxon>
        <taxon>Pseudomonadati</taxon>
        <taxon>Bacteroidota</taxon>
        <taxon>Flavobacteriia</taxon>
        <taxon>Flavobacteriales</taxon>
        <taxon>Flavobacteriaceae</taxon>
        <taxon>Urechidicola</taxon>
    </lineage>
</organism>
<evidence type="ECO:0000256" key="1">
    <source>
        <dbReference type="SAM" id="Coils"/>
    </source>
</evidence>
<protein>
    <submittedName>
        <fullName evidence="2">Uncharacterized protein</fullName>
    </submittedName>
</protein>
<dbReference type="EMBL" id="JAVRHV010000005">
    <property type="protein sequence ID" value="MDT0553721.1"/>
    <property type="molecule type" value="Genomic_DNA"/>
</dbReference>
<name>A0ABU2Y7C0_9FLAO</name>
<keyword evidence="1" id="KW-0175">Coiled coil</keyword>
<sequence length="262" mass="30312">MHKRLEAELVSLAHTILQMKNRNDVNALKEKARELHERLSVLAFVDEYLETTSTATETKEELLEKIEVAVENNKVEIAEELLQVEEVEEKIEIQKTEEPVETVETKIEITQSEVDVEEEVEEEIVLDIESPEENDTSESEAVKTEPIKQLTIEEEFKDAVSADVTTNLFSKAEDVKTQTKTSLNDVLQKNIQVGLNDRIAFVKHLFNHSQADFNRVLSQLNSFKTEKEAKNFIKKMVKPDYDWTGKEEFEGRFINLIERKFL</sequence>
<keyword evidence="3" id="KW-1185">Reference proteome</keyword>
<dbReference type="RefSeq" id="WP_311593808.1">
    <property type="nucleotide sequence ID" value="NZ_JAVRHV010000005.1"/>
</dbReference>
<reference evidence="2 3" key="1">
    <citation type="submission" date="2023-09" db="EMBL/GenBank/DDBJ databases">
        <authorList>
            <person name="Rey-Velasco X."/>
        </authorList>
    </citation>
    <scope>NUCLEOTIDE SEQUENCE [LARGE SCALE GENOMIC DNA]</scope>
    <source>
        <strain evidence="2 3">P050</strain>
    </source>
</reference>
<dbReference type="Proteomes" id="UP001252186">
    <property type="component" value="Unassembled WGS sequence"/>
</dbReference>
<evidence type="ECO:0000313" key="2">
    <source>
        <dbReference type="EMBL" id="MDT0553721.1"/>
    </source>
</evidence>
<accession>A0ABU2Y7C0</accession>
<evidence type="ECO:0000313" key="3">
    <source>
        <dbReference type="Proteomes" id="UP001252186"/>
    </source>
</evidence>
<feature type="coiled-coil region" evidence="1">
    <location>
        <begin position="70"/>
        <end position="97"/>
    </location>
</feature>